<evidence type="ECO:0000256" key="3">
    <source>
        <dbReference type="ARBA" id="ARBA00022989"/>
    </source>
</evidence>
<dbReference type="GO" id="GO:0008381">
    <property type="term" value="F:mechanosensitive monoatomic ion channel activity"/>
    <property type="evidence" value="ECO:0007669"/>
    <property type="project" value="InterPro"/>
</dbReference>
<keyword evidence="2 5" id="KW-0812">Transmembrane</keyword>
<feature type="transmembrane region" description="Helical" evidence="5">
    <location>
        <begin position="189"/>
        <end position="211"/>
    </location>
</feature>
<organism evidence="7 8">
    <name type="scientific">Haloarchaeobius iranensis</name>
    <dbReference type="NCBI Taxonomy" id="996166"/>
    <lineage>
        <taxon>Archaea</taxon>
        <taxon>Methanobacteriati</taxon>
        <taxon>Methanobacteriota</taxon>
        <taxon>Stenosarchaea group</taxon>
        <taxon>Halobacteria</taxon>
        <taxon>Halobacteriales</taxon>
        <taxon>Halorubellaceae</taxon>
        <taxon>Haloarchaeobius</taxon>
    </lineage>
</organism>
<accession>A0A1G9YTQ3</accession>
<dbReference type="OrthoDB" id="313107at2157"/>
<keyword evidence="4 5" id="KW-0472">Membrane</keyword>
<evidence type="ECO:0000256" key="1">
    <source>
        <dbReference type="ARBA" id="ARBA00004370"/>
    </source>
</evidence>
<dbReference type="PANTHER" id="PTHR30221">
    <property type="entry name" value="SMALL-CONDUCTANCE MECHANOSENSITIVE CHANNEL"/>
    <property type="match status" value="1"/>
</dbReference>
<dbReference type="Gene3D" id="2.30.30.60">
    <property type="match status" value="1"/>
</dbReference>
<dbReference type="STRING" id="996166.SAMN05192554_11627"/>
<name>A0A1G9YTQ3_9EURY</name>
<comment type="subcellular location">
    <subcellularLocation>
        <location evidence="1">Membrane</location>
    </subcellularLocation>
</comment>
<sequence length="279" mass="30143">MSVLGGLLWLSQQTTATANQPGADVPTWEALVNEPLVRAAVVLFLGIALGIVVGKLNRRLLTAAGVPEMVEGTPFESSARSLGSSTVDIVARLSAWFIYGIAALAAVHVAEIVRTGQFWLGVVRFVPDVFVAVLVLIVGFVVADKAELVVSERLRGIKLPEVNLLPRVVKYSVIYVAFLVALAQVGVHMLALLVLFAGYLFGLIFLGGLAFRDLLRSSAAGVYLLLNQPYGIGDQIEIDGHEGVVQEVDLFITQIESEGREYIVPNHRVFKTGVVRVRQ</sequence>
<dbReference type="Proteomes" id="UP000199370">
    <property type="component" value="Unassembled WGS sequence"/>
</dbReference>
<dbReference type="InterPro" id="IPR008910">
    <property type="entry name" value="MSC_TM_helix"/>
</dbReference>
<evidence type="ECO:0000256" key="2">
    <source>
        <dbReference type="ARBA" id="ARBA00022692"/>
    </source>
</evidence>
<dbReference type="AlphaFoldDB" id="A0A1G9YTQ3"/>
<dbReference type="InterPro" id="IPR023408">
    <property type="entry name" value="MscS_beta-dom_sf"/>
</dbReference>
<dbReference type="InterPro" id="IPR045275">
    <property type="entry name" value="MscS_archaea/bacteria_type"/>
</dbReference>
<feature type="transmembrane region" description="Helical" evidence="5">
    <location>
        <begin position="122"/>
        <end position="143"/>
    </location>
</feature>
<feature type="transmembrane region" description="Helical" evidence="5">
    <location>
        <begin position="35"/>
        <end position="53"/>
    </location>
</feature>
<evidence type="ECO:0000313" key="8">
    <source>
        <dbReference type="Proteomes" id="UP000199370"/>
    </source>
</evidence>
<evidence type="ECO:0000259" key="6">
    <source>
        <dbReference type="Pfam" id="PF00924"/>
    </source>
</evidence>
<reference evidence="7 8" key="1">
    <citation type="submission" date="2016-10" db="EMBL/GenBank/DDBJ databases">
        <authorList>
            <person name="de Groot N.N."/>
        </authorList>
    </citation>
    <scope>NUCLEOTIDE SEQUENCE [LARGE SCALE GENOMIC DNA]</scope>
    <source>
        <strain evidence="8">EB21,IBRC-M 10013,KCTC 4048</strain>
    </source>
</reference>
<dbReference type="GO" id="GO:0016020">
    <property type="term" value="C:membrane"/>
    <property type="evidence" value="ECO:0007669"/>
    <property type="project" value="UniProtKB-SubCell"/>
</dbReference>
<dbReference type="Pfam" id="PF00924">
    <property type="entry name" value="MS_channel_2nd"/>
    <property type="match status" value="1"/>
</dbReference>
<evidence type="ECO:0000313" key="7">
    <source>
        <dbReference type="EMBL" id="SDN12552.1"/>
    </source>
</evidence>
<dbReference type="EMBL" id="FNIA01000016">
    <property type="protein sequence ID" value="SDN12552.1"/>
    <property type="molecule type" value="Genomic_DNA"/>
</dbReference>
<dbReference type="InterPro" id="IPR006685">
    <property type="entry name" value="MscS_channel_2nd"/>
</dbReference>
<dbReference type="SUPFAM" id="SSF50182">
    <property type="entry name" value="Sm-like ribonucleoproteins"/>
    <property type="match status" value="1"/>
</dbReference>
<feature type="domain" description="Mechanosensitive ion channel MscS" evidence="6">
    <location>
        <begin position="214"/>
        <end position="272"/>
    </location>
</feature>
<evidence type="ECO:0000256" key="4">
    <source>
        <dbReference type="ARBA" id="ARBA00023136"/>
    </source>
</evidence>
<keyword evidence="3 5" id="KW-1133">Transmembrane helix</keyword>
<feature type="transmembrane region" description="Helical" evidence="5">
    <location>
        <begin position="89"/>
        <end position="110"/>
    </location>
</feature>
<feature type="transmembrane region" description="Helical" evidence="5">
    <location>
        <begin position="164"/>
        <end position="183"/>
    </location>
</feature>
<proteinExistence type="predicted"/>
<dbReference type="InterPro" id="IPR010920">
    <property type="entry name" value="LSM_dom_sf"/>
</dbReference>
<evidence type="ECO:0000256" key="5">
    <source>
        <dbReference type="SAM" id="Phobius"/>
    </source>
</evidence>
<protein>
    <submittedName>
        <fullName evidence="7">Mechanosensitive ion channel</fullName>
    </submittedName>
</protein>
<dbReference type="Gene3D" id="1.10.287.1260">
    <property type="match status" value="1"/>
</dbReference>
<dbReference type="Pfam" id="PF05552">
    <property type="entry name" value="MS_channel_1st_1"/>
    <property type="match status" value="1"/>
</dbReference>
<dbReference type="PANTHER" id="PTHR30221:SF20">
    <property type="entry name" value="SMALL-CONDUCTANCE MECHANOSENSITIVE CHANNEL"/>
    <property type="match status" value="1"/>
</dbReference>
<keyword evidence="8" id="KW-1185">Reference proteome</keyword>
<gene>
    <name evidence="7" type="ORF">SAMN05192554_11627</name>
</gene>